<accession>A0A4C1Y3M9</accession>
<dbReference type="Proteomes" id="UP000299102">
    <property type="component" value="Unassembled WGS sequence"/>
</dbReference>
<evidence type="ECO:0000313" key="2">
    <source>
        <dbReference type="Proteomes" id="UP000299102"/>
    </source>
</evidence>
<proteinExistence type="predicted"/>
<evidence type="ECO:0000313" key="1">
    <source>
        <dbReference type="EMBL" id="GBP69442.1"/>
    </source>
</evidence>
<reference evidence="1 2" key="1">
    <citation type="journal article" date="2019" name="Commun. Biol.">
        <title>The bagworm genome reveals a unique fibroin gene that provides high tensile strength.</title>
        <authorList>
            <person name="Kono N."/>
            <person name="Nakamura H."/>
            <person name="Ohtoshi R."/>
            <person name="Tomita M."/>
            <person name="Numata K."/>
            <person name="Arakawa K."/>
        </authorList>
    </citation>
    <scope>NUCLEOTIDE SEQUENCE [LARGE SCALE GENOMIC DNA]</scope>
</reference>
<keyword evidence="2" id="KW-1185">Reference proteome</keyword>
<dbReference type="AlphaFoldDB" id="A0A4C1Y3M9"/>
<name>A0A4C1Y3M9_EUMVA</name>
<protein>
    <submittedName>
        <fullName evidence="1">Uncharacterized protein</fullName>
    </submittedName>
</protein>
<dbReference type="EMBL" id="BGZK01001041">
    <property type="protein sequence ID" value="GBP69442.1"/>
    <property type="molecule type" value="Genomic_DNA"/>
</dbReference>
<comment type="caution">
    <text evidence="1">The sequence shown here is derived from an EMBL/GenBank/DDBJ whole genome shotgun (WGS) entry which is preliminary data.</text>
</comment>
<sequence>MQTAYFYIQRTARGANLAPSENNVRKSRLRLRLDFGKSTGQSIFSRRGEAHGRANLEMVVFSSHRTQTLVVSFYEPLKAAMGMNATGHRLEFIQPLYFYRNTEERENNEHAIRPRNGLLIKTIIRSRKQRLAVFVINKLREALITKALTTRGGREL</sequence>
<organism evidence="1 2">
    <name type="scientific">Eumeta variegata</name>
    <name type="common">Bagworm moth</name>
    <name type="synonym">Eumeta japonica</name>
    <dbReference type="NCBI Taxonomy" id="151549"/>
    <lineage>
        <taxon>Eukaryota</taxon>
        <taxon>Metazoa</taxon>
        <taxon>Ecdysozoa</taxon>
        <taxon>Arthropoda</taxon>
        <taxon>Hexapoda</taxon>
        <taxon>Insecta</taxon>
        <taxon>Pterygota</taxon>
        <taxon>Neoptera</taxon>
        <taxon>Endopterygota</taxon>
        <taxon>Lepidoptera</taxon>
        <taxon>Glossata</taxon>
        <taxon>Ditrysia</taxon>
        <taxon>Tineoidea</taxon>
        <taxon>Psychidae</taxon>
        <taxon>Oiketicinae</taxon>
        <taxon>Eumeta</taxon>
    </lineage>
</organism>
<gene>
    <name evidence="1" type="ORF">EVAR_48799_1</name>
</gene>